<keyword evidence="3" id="KW-1185">Reference proteome</keyword>
<comment type="caution">
    <text evidence="2">The sequence shown here is derived from an EMBL/GenBank/DDBJ whole genome shotgun (WGS) entry which is preliminary data.</text>
</comment>
<sequence>MSGLVTDELIDLQKSADAEHRALAGLAEEEHRAQWERWRAAAERVQAAVTEHAAAGGLNRYEVERDVKRSSRHPEKPAE</sequence>
<evidence type="ECO:0000313" key="3">
    <source>
        <dbReference type="Proteomes" id="UP000621510"/>
    </source>
</evidence>
<feature type="compositionally biased region" description="Basic and acidic residues" evidence="1">
    <location>
        <begin position="61"/>
        <end position="79"/>
    </location>
</feature>
<dbReference type="EMBL" id="JAERRG010000062">
    <property type="protein sequence ID" value="MBL1120717.1"/>
    <property type="molecule type" value="Genomic_DNA"/>
</dbReference>
<evidence type="ECO:0000256" key="1">
    <source>
        <dbReference type="SAM" id="MobiDB-lite"/>
    </source>
</evidence>
<organism evidence="2 3">
    <name type="scientific">Streptomyces endocoffeicus</name>
    <dbReference type="NCBI Taxonomy" id="2898945"/>
    <lineage>
        <taxon>Bacteria</taxon>
        <taxon>Bacillati</taxon>
        <taxon>Actinomycetota</taxon>
        <taxon>Actinomycetes</taxon>
        <taxon>Kitasatosporales</taxon>
        <taxon>Streptomycetaceae</taxon>
        <taxon>Streptomyces</taxon>
    </lineage>
</organism>
<accession>A0ABS1Q7S0</accession>
<gene>
    <name evidence="2" type="ORF">JK364_51935</name>
</gene>
<evidence type="ECO:0000313" key="2">
    <source>
        <dbReference type="EMBL" id="MBL1120717.1"/>
    </source>
</evidence>
<dbReference type="Proteomes" id="UP000621510">
    <property type="component" value="Unassembled WGS sequence"/>
</dbReference>
<proteinExistence type="predicted"/>
<protein>
    <submittedName>
        <fullName evidence="2">Uncharacterized protein</fullName>
    </submittedName>
</protein>
<reference evidence="2 3" key="1">
    <citation type="submission" date="2021-01" db="EMBL/GenBank/DDBJ databases">
        <title>WGS of actinomycetes isolated from Thailand.</title>
        <authorList>
            <person name="Thawai C."/>
        </authorList>
    </citation>
    <scope>NUCLEOTIDE SEQUENCE [LARGE SCALE GENOMIC DNA]</scope>
    <source>
        <strain evidence="2 3">CA3R110</strain>
    </source>
</reference>
<name>A0ABS1Q7S0_9ACTN</name>
<feature type="region of interest" description="Disordered" evidence="1">
    <location>
        <begin position="60"/>
        <end position="79"/>
    </location>
</feature>
<dbReference type="RefSeq" id="WP_201858474.1">
    <property type="nucleotide sequence ID" value="NZ_JAERRG010000062.1"/>
</dbReference>